<reference evidence="1" key="1">
    <citation type="submission" date="2020-04" db="EMBL/GenBank/DDBJ databases">
        <authorList>
            <person name="Zhang T."/>
        </authorList>
    </citation>
    <scope>NUCLEOTIDE SEQUENCE</scope>
    <source>
        <strain evidence="1">HKST-UBA13</strain>
    </source>
</reference>
<dbReference type="Proteomes" id="UP000775877">
    <property type="component" value="Unassembled WGS sequence"/>
</dbReference>
<dbReference type="AlphaFoldDB" id="A0A955RGF4"/>
<name>A0A955RGF4_9BACT</name>
<reference evidence="1" key="2">
    <citation type="journal article" date="2021" name="Microbiome">
        <title>Successional dynamics and alternative stable states in a saline activated sludge microbial community over 9 years.</title>
        <authorList>
            <person name="Wang Y."/>
            <person name="Ye J."/>
            <person name="Ju F."/>
            <person name="Liu L."/>
            <person name="Boyd J.A."/>
            <person name="Deng Y."/>
            <person name="Parks D.H."/>
            <person name="Jiang X."/>
            <person name="Yin X."/>
            <person name="Woodcroft B.J."/>
            <person name="Tyson G.W."/>
            <person name="Hugenholtz P."/>
            <person name="Polz M.F."/>
            <person name="Zhang T."/>
        </authorList>
    </citation>
    <scope>NUCLEOTIDE SEQUENCE</scope>
    <source>
        <strain evidence="1">HKST-UBA13</strain>
    </source>
</reference>
<comment type="caution">
    <text evidence="1">The sequence shown here is derived from an EMBL/GenBank/DDBJ whole genome shotgun (WGS) entry which is preliminary data.</text>
</comment>
<evidence type="ECO:0000313" key="2">
    <source>
        <dbReference type="Proteomes" id="UP000775877"/>
    </source>
</evidence>
<protein>
    <submittedName>
        <fullName evidence="1">Uncharacterized protein</fullName>
    </submittedName>
</protein>
<accession>A0A955RGF4</accession>
<evidence type="ECO:0000313" key="1">
    <source>
        <dbReference type="EMBL" id="MCA9381357.1"/>
    </source>
</evidence>
<gene>
    <name evidence="1" type="ORF">KC678_03770</name>
</gene>
<organism evidence="1 2">
    <name type="scientific">Candidatus Dojkabacteria bacterium</name>
    <dbReference type="NCBI Taxonomy" id="2099670"/>
    <lineage>
        <taxon>Bacteria</taxon>
        <taxon>Candidatus Dojkabacteria</taxon>
    </lineage>
</organism>
<sequence>MTKDEAKKILTNSISNLHSYRGSITNQDIDAEVINNVCLIILRKRREKPNHKDSLGDLLTNLLAIENDIPILIKAFTDAAIELFPDYFGVRNVLAVYLGVPNNLSWEGMWDFLADYFRSNHGVEINEVTTSITKVFSSIRHERFENNILVSESEVDRVININFDNEDNILVSIAPSLSPKKAALKSESENKKTYIGFDTDYSFIIDFDDFDEIETFTLEMPNRHLKIVYYE</sequence>
<proteinExistence type="predicted"/>
<dbReference type="EMBL" id="JAGQLJ010000086">
    <property type="protein sequence ID" value="MCA9381357.1"/>
    <property type="molecule type" value="Genomic_DNA"/>
</dbReference>